<dbReference type="Proteomes" id="UP001162640">
    <property type="component" value="Unassembled WGS sequence"/>
</dbReference>
<evidence type="ECO:0000313" key="7">
    <source>
        <dbReference type="Proteomes" id="UP001162640"/>
    </source>
</evidence>
<accession>A0A9W7EY69</accession>
<dbReference type="Pfam" id="PF13499">
    <property type="entry name" value="EF-hand_7"/>
    <property type="match status" value="1"/>
</dbReference>
<feature type="domain" description="EF-hand" evidence="5">
    <location>
        <begin position="35"/>
        <end position="70"/>
    </location>
</feature>
<gene>
    <name evidence="6" type="ORF">TL16_g13275</name>
</gene>
<dbReference type="SMART" id="SM00054">
    <property type="entry name" value="EFh"/>
    <property type="match status" value="2"/>
</dbReference>
<feature type="non-terminal residue" evidence="6">
    <location>
        <position position="1"/>
    </location>
</feature>
<dbReference type="CDD" id="cd00051">
    <property type="entry name" value="EFh"/>
    <property type="match status" value="1"/>
</dbReference>
<dbReference type="InterPro" id="IPR011992">
    <property type="entry name" value="EF-hand-dom_pair"/>
</dbReference>
<evidence type="ECO:0000256" key="3">
    <source>
        <dbReference type="ARBA" id="ARBA00022837"/>
    </source>
</evidence>
<evidence type="ECO:0000256" key="2">
    <source>
        <dbReference type="ARBA" id="ARBA00022737"/>
    </source>
</evidence>
<dbReference type="InterPro" id="IPR050230">
    <property type="entry name" value="CALM/Myosin/TropC-like"/>
</dbReference>
<organism evidence="6 7">
    <name type="scientific">Triparma laevis f. inornata</name>
    <dbReference type="NCBI Taxonomy" id="1714386"/>
    <lineage>
        <taxon>Eukaryota</taxon>
        <taxon>Sar</taxon>
        <taxon>Stramenopiles</taxon>
        <taxon>Ochrophyta</taxon>
        <taxon>Bolidophyceae</taxon>
        <taxon>Parmales</taxon>
        <taxon>Triparmaceae</taxon>
        <taxon>Triparma</taxon>
    </lineage>
</organism>
<dbReference type="AlphaFoldDB" id="A0A9W7EY69"/>
<dbReference type="InterPro" id="IPR002048">
    <property type="entry name" value="EF_hand_dom"/>
</dbReference>
<feature type="region of interest" description="Disordered" evidence="4">
    <location>
        <begin position="1"/>
        <end position="24"/>
    </location>
</feature>
<reference evidence="7" key="1">
    <citation type="journal article" date="2023" name="Commun. Biol.">
        <title>Genome analysis of Parmales, the sister group of diatoms, reveals the evolutionary specialization of diatoms from phago-mixotrophs to photoautotrophs.</title>
        <authorList>
            <person name="Ban H."/>
            <person name="Sato S."/>
            <person name="Yoshikawa S."/>
            <person name="Yamada K."/>
            <person name="Nakamura Y."/>
            <person name="Ichinomiya M."/>
            <person name="Sato N."/>
            <person name="Blanc-Mathieu R."/>
            <person name="Endo H."/>
            <person name="Kuwata A."/>
            <person name="Ogata H."/>
        </authorList>
    </citation>
    <scope>NUCLEOTIDE SEQUENCE [LARGE SCALE GENOMIC DNA]</scope>
</reference>
<dbReference type="Gene3D" id="1.10.238.10">
    <property type="entry name" value="EF-hand"/>
    <property type="match status" value="1"/>
</dbReference>
<comment type="caution">
    <text evidence="6">The sequence shown here is derived from an EMBL/GenBank/DDBJ whole genome shotgun (WGS) entry which is preliminary data.</text>
</comment>
<dbReference type="PANTHER" id="PTHR23048">
    <property type="entry name" value="MYOSIN LIGHT CHAIN 1, 3"/>
    <property type="match status" value="1"/>
</dbReference>
<evidence type="ECO:0000256" key="4">
    <source>
        <dbReference type="SAM" id="MobiDB-lite"/>
    </source>
</evidence>
<dbReference type="GO" id="GO:0005509">
    <property type="term" value="F:calcium ion binding"/>
    <property type="evidence" value="ECO:0007669"/>
    <property type="project" value="InterPro"/>
</dbReference>
<dbReference type="GO" id="GO:0016460">
    <property type="term" value="C:myosin II complex"/>
    <property type="evidence" value="ECO:0007669"/>
    <property type="project" value="TreeGrafter"/>
</dbReference>
<keyword evidence="2" id="KW-0677">Repeat</keyword>
<dbReference type="SUPFAM" id="SSF47473">
    <property type="entry name" value="EF-hand"/>
    <property type="match status" value="1"/>
</dbReference>
<evidence type="ECO:0000313" key="6">
    <source>
        <dbReference type="EMBL" id="GMH96138.1"/>
    </source>
</evidence>
<dbReference type="PROSITE" id="PS00018">
    <property type="entry name" value="EF_HAND_1"/>
    <property type="match status" value="1"/>
</dbReference>
<protein>
    <recommendedName>
        <fullName evidence="1">Calmodulin</fullName>
    </recommendedName>
</protein>
<name>A0A9W7EY69_9STRA</name>
<evidence type="ECO:0000259" key="5">
    <source>
        <dbReference type="PROSITE" id="PS50222"/>
    </source>
</evidence>
<dbReference type="PROSITE" id="PS50222">
    <property type="entry name" value="EF_HAND_2"/>
    <property type="match status" value="1"/>
</dbReference>
<dbReference type="PANTHER" id="PTHR23048:SF0">
    <property type="entry name" value="CALMODULIN LIKE 3"/>
    <property type="match status" value="1"/>
</dbReference>
<proteinExistence type="predicted"/>
<sequence length="213" mass="24415">RDGDGEDSEEEEVMTPEEEQAENEELAEMFDTTAKEVQEFREMFQLVDLDHGGSIDAGEFSQLLSLLGMEKSEEEIQEMVDKIDTTGEHEVFFPDFVRALKSDRPNPNYTESMVLSSFKFFSRVERALKSDRPNPNYTESMVLSSFKFFSRVERGDPLKSGVILKTQLSKGLMSYKGKWNEEQAENALHDAGLNQMELDYSTYVSIMFQLCHA</sequence>
<evidence type="ECO:0000256" key="1">
    <source>
        <dbReference type="ARBA" id="ARBA00020786"/>
    </source>
</evidence>
<dbReference type="EMBL" id="BLQM01000653">
    <property type="protein sequence ID" value="GMH96138.1"/>
    <property type="molecule type" value="Genomic_DNA"/>
</dbReference>
<keyword evidence="3" id="KW-0106">Calcium</keyword>
<dbReference type="InterPro" id="IPR018247">
    <property type="entry name" value="EF_Hand_1_Ca_BS"/>
</dbReference>